<gene>
    <name evidence="1" type="ORF">FACUT_2702</name>
</gene>
<comment type="caution">
    <text evidence="1">The sequence shown here is derived from an EMBL/GenBank/DDBJ whole genome shotgun (WGS) entry which is preliminary data.</text>
</comment>
<dbReference type="EMBL" id="JAADJF010000058">
    <property type="protein sequence ID" value="KAF4441394.1"/>
    <property type="molecule type" value="Genomic_DNA"/>
</dbReference>
<protein>
    <recommendedName>
        <fullName evidence="3">Fungal N-terminal domain-containing protein</fullName>
    </recommendedName>
</protein>
<sequence>MADPLSIASGVAGLVSLGLTLCGGLNNYFSGVKGRHQDIESASRSLTLLQSNIFIIQSSTLKLGHRHALSANGVNQGLANCESELVALQQLMLNLTRDEGLSDMKEKMRKQMMIARYPFDQKKFIQLQDQLSKANAILSSFVQNFNLDANIGISEDLRILKNYTNANDSITHNMLGTIARRLDAISPAVQCTGVEMATLSQRVQDNSLDTSSHVSDVAVQPRYLQNSRKEETMMKTLNDPECTCSDPSTRSICRKSSYAKQLWGVLIVSKQEHTRQCHHPSYIFFTQSLQTSKTTVSYLGLRYWFSRILSLSVTQDYPAGAYSLSFGIRPCNIVESSPAFQALYNLYDKYMNDRTLDIGFDLRKETSALIKNLRTIYKSAAASPFDVDKDGNNIAHESMRDHSPRYISKHSTMVFLGSKTLSDDDLLQVWGKHPEITEELELNDIFRAVAQQDRQKLESIMMGDQLPASILERDIYGRNILHASITWPEGLSLLCSITKLYIRFIYRYGVMVDSIPDATAAFLWDELQSRSDELRRQGIKISSGLKPYYWNDEFCGFFERLQSPEICALASEFGIRPTDESDIEPLLARVEVLEFTTLGPTFDAETAYLDWLMRHDLKLECMRGGFQTSALHKFGGRIGRSLDYLDRKSPYIWKREAIGLITKICNSDIECNLPCPCTSGTSDPAPGWIQAREKDWVRRKGWKYWRILLKRLDDLDEEFEQEFHDRNESLVDFLQGYYVEKMEEVVREMAGPRNQKSVAATPG</sequence>
<dbReference type="Proteomes" id="UP000536711">
    <property type="component" value="Unassembled WGS sequence"/>
</dbReference>
<organism evidence="1 2">
    <name type="scientific">Fusarium acutatum</name>
    <dbReference type="NCBI Taxonomy" id="78861"/>
    <lineage>
        <taxon>Eukaryota</taxon>
        <taxon>Fungi</taxon>
        <taxon>Dikarya</taxon>
        <taxon>Ascomycota</taxon>
        <taxon>Pezizomycotina</taxon>
        <taxon>Sordariomycetes</taxon>
        <taxon>Hypocreomycetidae</taxon>
        <taxon>Hypocreales</taxon>
        <taxon>Nectriaceae</taxon>
        <taxon>Fusarium</taxon>
        <taxon>Fusarium fujikuroi species complex</taxon>
    </lineage>
</organism>
<reference evidence="1 2" key="1">
    <citation type="submission" date="2020-01" db="EMBL/GenBank/DDBJ databases">
        <title>Identification and distribution of gene clusters putatively required for synthesis of sphingolipid metabolism inhibitors in phylogenetically diverse species of the filamentous fungus Fusarium.</title>
        <authorList>
            <person name="Kim H.-S."/>
            <person name="Busman M."/>
            <person name="Brown D.W."/>
            <person name="Divon H."/>
            <person name="Uhlig S."/>
            <person name="Proctor R.H."/>
        </authorList>
    </citation>
    <scope>NUCLEOTIDE SEQUENCE [LARGE SCALE GENOMIC DNA]</scope>
    <source>
        <strain evidence="1 2">NRRL 13308</strain>
    </source>
</reference>
<keyword evidence="2" id="KW-1185">Reference proteome</keyword>
<evidence type="ECO:0008006" key="3">
    <source>
        <dbReference type="Google" id="ProtNLM"/>
    </source>
</evidence>
<name>A0A8H4K1D1_9HYPO</name>
<accession>A0A8H4K1D1</accession>
<evidence type="ECO:0000313" key="2">
    <source>
        <dbReference type="Proteomes" id="UP000536711"/>
    </source>
</evidence>
<proteinExistence type="predicted"/>
<dbReference type="AlphaFoldDB" id="A0A8H4K1D1"/>
<evidence type="ECO:0000313" key="1">
    <source>
        <dbReference type="EMBL" id="KAF4441394.1"/>
    </source>
</evidence>
<dbReference type="OrthoDB" id="1577640at2759"/>